<name>A0A7W8EEE8_9ACTN</name>
<dbReference type="AlphaFoldDB" id="A0A7W8EEE8"/>
<accession>A0A7W8EEE8</accession>
<gene>
    <name evidence="2" type="ORF">HNR40_003078</name>
</gene>
<reference evidence="2 3" key="1">
    <citation type="submission" date="2020-08" db="EMBL/GenBank/DDBJ databases">
        <title>Genomic Encyclopedia of Type Strains, Phase IV (KMG-IV): sequencing the most valuable type-strain genomes for metagenomic binning, comparative biology and taxonomic classification.</title>
        <authorList>
            <person name="Goeker M."/>
        </authorList>
    </citation>
    <scope>NUCLEOTIDE SEQUENCE [LARGE SCALE GENOMIC DNA]</scope>
    <source>
        <strain evidence="2 3">DSM 45385</strain>
    </source>
</reference>
<dbReference type="Proteomes" id="UP000568380">
    <property type="component" value="Unassembled WGS sequence"/>
</dbReference>
<dbReference type="CDD" id="cd00093">
    <property type="entry name" value="HTH_XRE"/>
    <property type="match status" value="1"/>
</dbReference>
<dbReference type="InterPro" id="IPR010982">
    <property type="entry name" value="Lambda_DNA-bd_dom_sf"/>
</dbReference>
<evidence type="ECO:0000259" key="1">
    <source>
        <dbReference type="PROSITE" id="PS50943"/>
    </source>
</evidence>
<feature type="domain" description="HTH cro/C1-type" evidence="1">
    <location>
        <begin position="25"/>
        <end position="77"/>
    </location>
</feature>
<protein>
    <submittedName>
        <fullName evidence="2">Transcriptional regulator with XRE-family HTH domain</fullName>
    </submittedName>
</protein>
<evidence type="ECO:0000313" key="3">
    <source>
        <dbReference type="Proteomes" id="UP000568380"/>
    </source>
</evidence>
<proteinExistence type="predicted"/>
<dbReference type="InterPro" id="IPR001387">
    <property type="entry name" value="Cro/C1-type_HTH"/>
</dbReference>
<dbReference type="GO" id="GO:0003677">
    <property type="term" value="F:DNA binding"/>
    <property type="evidence" value="ECO:0007669"/>
    <property type="project" value="InterPro"/>
</dbReference>
<dbReference type="EMBL" id="JACHIN010000003">
    <property type="protein sequence ID" value="MBB5077605.1"/>
    <property type="molecule type" value="Genomic_DNA"/>
</dbReference>
<keyword evidence="3" id="KW-1185">Reference proteome</keyword>
<dbReference type="SMART" id="SM00530">
    <property type="entry name" value="HTH_XRE"/>
    <property type="match status" value="1"/>
</dbReference>
<dbReference type="Pfam" id="PF01381">
    <property type="entry name" value="HTH_3"/>
    <property type="match status" value="1"/>
</dbReference>
<sequence length="82" mass="8915">MASRREDTSPFAQEVVDEITWYMREHKITRADLAASMGVSAGRVSQILSGDENLTLRTLGAVVTALGARLDFTLSDAEEQGT</sequence>
<comment type="caution">
    <text evidence="2">The sequence shown here is derived from an EMBL/GenBank/DDBJ whole genome shotgun (WGS) entry which is preliminary data.</text>
</comment>
<dbReference type="Gene3D" id="1.10.260.40">
    <property type="entry name" value="lambda repressor-like DNA-binding domains"/>
    <property type="match status" value="1"/>
</dbReference>
<dbReference type="SUPFAM" id="SSF47413">
    <property type="entry name" value="lambda repressor-like DNA-binding domains"/>
    <property type="match status" value="1"/>
</dbReference>
<dbReference type="PROSITE" id="PS50943">
    <property type="entry name" value="HTH_CROC1"/>
    <property type="match status" value="1"/>
</dbReference>
<organism evidence="2 3">
    <name type="scientific">Nonomuraea endophytica</name>
    <dbReference type="NCBI Taxonomy" id="714136"/>
    <lineage>
        <taxon>Bacteria</taxon>
        <taxon>Bacillati</taxon>
        <taxon>Actinomycetota</taxon>
        <taxon>Actinomycetes</taxon>
        <taxon>Streptosporangiales</taxon>
        <taxon>Streptosporangiaceae</taxon>
        <taxon>Nonomuraea</taxon>
    </lineage>
</organism>
<evidence type="ECO:0000313" key="2">
    <source>
        <dbReference type="EMBL" id="MBB5077605.1"/>
    </source>
</evidence>
<dbReference type="RefSeq" id="WP_184961532.1">
    <property type="nucleotide sequence ID" value="NZ_JACHIN010000003.1"/>
</dbReference>